<evidence type="ECO:0000313" key="12">
    <source>
        <dbReference type="Proteomes" id="UP000305760"/>
    </source>
</evidence>
<feature type="transmembrane region" description="Helical" evidence="8">
    <location>
        <begin position="45"/>
        <end position="63"/>
    </location>
</feature>
<keyword evidence="5 8" id="KW-0812">Transmembrane</keyword>
<gene>
    <name evidence="11" type="ORF">E1B00_12350</name>
</gene>
<keyword evidence="3" id="KW-1003">Cell membrane</keyword>
<evidence type="ECO:0000259" key="10">
    <source>
        <dbReference type="PROSITE" id="PS50928"/>
    </source>
</evidence>
<feature type="region of interest" description="Disordered" evidence="9">
    <location>
        <begin position="1"/>
        <end position="36"/>
    </location>
</feature>
<evidence type="ECO:0000256" key="4">
    <source>
        <dbReference type="ARBA" id="ARBA00022519"/>
    </source>
</evidence>
<feature type="transmembrane region" description="Helical" evidence="8">
    <location>
        <begin position="272"/>
        <end position="293"/>
    </location>
</feature>
<keyword evidence="12" id="KW-1185">Reference proteome</keyword>
<dbReference type="EMBL" id="SMDR01000003">
    <property type="protein sequence ID" value="TNJ33091.1"/>
    <property type="molecule type" value="Genomic_DNA"/>
</dbReference>
<dbReference type="InterPro" id="IPR050366">
    <property type="entry name" value="BP-dependent_transpt_permease"/>
</dbReference>
<organism evidence="11 12">
    <name type="scientific">Arenimonas terrae</name>
    <dbReference type="NCBI Taxonomy" id="2546226"/>
    <lineage>
        <taxon>Bacteria</taxon>
        <taxon>Pseudomonadati</taxon>
        <taxon>Pseudomonadota</taxon>
        <taxon>Gammaproteobacteria</taxon>
        <taxon>Lysobacterales</taxon>
        <taxon>Lysobacteraceae</taxon>
        <taxon>Arenimonas</taxon>
    </lineage>
</organism>
<feature type="transmembrane region" description="Helical" evidence="8">
    <location>
        <begin position="109"/>
        <end position="132"/>
    </location>
</feature>
<evidence type="ECO:0000256" key="2">
    <source>
        <dbReference type="ARBA" id="ARBA00022448"/>
    </source>
</evidence>
<keyword evidence="4" id="KW-0997">Cell inner membrane</keyword>
<comment type="similarity">
    <text evidence="8">Belongs to the binding-protein-dependent transport system permease family.</text>
</comment>
<dbReference type="PANTHER" id="PTHR43386:SF2">
    <property type="entry name" value="OLIGOPEPTIDE TRANSPORT SYSTEM PERMEASE PROTEIN OPPC"/>
    <property type="match status" value="1"/>
</dbReference>
<comment type="caution">
    <text evidence="11">The sequence shown here is derived from an EMBL/GenBank/DDBJ whole genome shotgun (WGS) entry which is preliminary data.</text>
</comment>
<proteinExistence type="inferred from homology"/>
<evidence type="ECO:0000256" key="1">
    <source>
        <dbReference type="ARBA" id="ARBA00004429"/>
    </source>
</evidence>
<feature type="transmembrane region" description="Helical" evidence="8">
    <location>
        <begin position="168"/>
        <end position="187"/>
    </location>
</feature>
<dbReference type="Proteomes" id="UP000305760">
    <property type="component" value="Unassembled WGS sequence"/>
</dbReference>
<protein>
    <submittedName>
        <fullName evidence="11">ABC transporter permease</fullName>
    </submittedName>
</protein>
<sequence length="308" mass="32490">MEARRTDAAPSLVPAPPQRSLLRPHRRGMKTSLGPRQGLPSGARACLALIALLAAACWLGPLLGGHDPHRPDWGALSSAPSLANGHWFGTDAIGRDILARTLAGGRLSLTIGALATVVALAIGLAYGAIAGYAGGRTERAMLRLLDVLSALPFLLIVILLLALFGRSLWLLLAAIGGYVWIDLARVVRAEAARLREAPFVLAARAAGASFGQVLRWHLLPNLLPLALVYLGLILPQAILVESFLGFLGLGLDEPSASWGSLLHEGSQELDTAPWSLLFPAGFLVATLAAFQFLGDGLRDWLDVRGAPA</sequence>
<name>A0A5C4RQL6_9GAMM</name>
<dbReference type="InterPro" id="IPR000515">
    <property type="entry name" value="MetI-like"/>
</dbReference>
<keyword evidence="7 8" id="KW-0472">Membrane</keyword>
<evidence type="ECO:0000313" key="11">
    <source>
        <dbReference type="EMBL" id="TNJ33091.1"/>
    </source>
</evidence>
<dbReference type="SUPFAM" id="SSF161098">
    <property type="entry name" value="MetI-like"/>
    <property type="match status" value="1"/>
</dbReference>
<feature type="transmembrane region" description="Helical" evidence="8">
    <location>
        <begin position="225"/>
        <end position="251"/>
    </location>
</feature>
<dbReference type="Pfam" id="PF00528">
    <property type="entry name" value="BPD_transp_1"/>
    <property type="match status" value="1"/>
</dbReference>
<dbReference type="GO" id="GO:0055085">
    <property type="term" value="P:transmembrane transport"/>
    <property type="evidence" value="ECO:0007669"/>
    <property type="project" value="InterPro"/>
</dbReference>
<accession>A0A5C4RQL6</accession>
<keyword evidence="6 8" id="KW-1133">Transmembrane helix</keyword>
<dbReference type="PROSITE" id="PS50928">
    <property type="entry name" value="ABC_TM1"/>
    <property type="match status" value="1"/>
</dbReference>
<dbReference type="CDD" id="cd06261">
    <property type="entry name" value="TM_PBP2"/>
    <property type="match status" value="1"/>
</dbReference>
<dbReference type="GO" id="GO:0005886">
    <property type="term" value="C:plasma membrane"/>
    <property type="evidence" value="ECO:0007669"/>
    <property type="project" value="UniProtKB-SubCell"/>
</dbReference>
<evidence type="ECO:0000256" key="6">
    <source>
        <dbReference type="ARBA" id="ARBA00022989"/>
    </source>
</evidence>
<feature type="transmembrane region" description="Helical" evidence="8">
    <location>
        <begin position="144"/>
        <end position="162"/>
    </location>
</feature>
<dbReference type="PANTHER" id="PTHR43386">
    <property type="entry name" value="OLIGOPEPTIDE TRANSPORT SYSTEM PERMEASE PROTEIN APPC"/>
    <property type="match status" value="1"/>
</dbReference>
<dbReference type="AlphaFoldDB" id="A0A5C4RQL6"/>
<evidence type="ECO:0000256" key="8">
    <source>
        <dbReference type="RuleBase" id="RU363032"/>
    </source>
</evidence>
<dbReference type="OrthoDB" id="9805884at2"/>
<evidence type="ECO:0000256" key="9">
    <source>
        <dbReference type="SAM" id="MobiDB-lite"/>
    </source>
</evidence>
<feature type="domain" description="ABC transmembrane type-1" evidence="10">
    <location>
        <begin position="105"/>
        <end position="294"/>
    </location>
</feature>
<evidence type="ECO:0000256" key="5">
    <source>
        <dbReference type="ARBA" id="ARBA00022692"/>
    </source>
</evidence>
<keyword evidence="2 8" id="KW-0813">Transport</keyword>
<evidence type="ECO:0000256" key="3">
    <source>
        <dbReference type="ARBA" id="ARBA00022475"/>
    </source>
</evidence>
<dbReference type="Gene3D" id="1.10.3720.10">
    <property type="entry name" value="MetI-like"/>
    <property type="match status" value="1"/>
</dbReference>
<reference evidence="11 12" key="1">
    <citation type="submission" date="2019-03" db="EMBL/GenBank/DDBJ databases">
        <title>Arenimonas daejeonensis sp. nov., isolated from compost.</title>
        <authorList>
            <person name="Jeon C.O."/>
        </authorList>
    </citation>
    <scope>NUCLEOTIDE SEQUENCE [LARGE SCALE GENOMIC DNA]</scope>
    <source>
        <strain evidence="11 12">R29</strain>
    </source>
</reference>
<comment type="subcellular location">
    <subcellularLocation>
        <location evidence="1">Cell inner membrane</location>
        <topology evidence="1">Multi-pass membrane protein</topology>
    </subcellularLocation>
    <subcellularLocation>
        <location evidence="8">Cell membrane</location>
        <topology evidence="8">Multi-pass membrane protein</topology>
    </subcellularLocation>
</comment>
<dbReference type="InterPro" id="IPR035906">
    <property type="entry name" value="MetI-like_sf"/>
</dbReference>
<evidence type="ECO:0000256" key="7">
    <source>
        <dbReference type="ARBA" id="ARBA00023136"/>
    </source>
</evidence>